<keyword evidence="4 6" id="KW-1133">Transmembrane helix</keyword>
<feature type="transmembrane region" description="Helical" evidence="6">
    <location>
        <begin position="61"/>
        <end position="81"/>
    </location>
</feature>
<evidence type="ECO:0000256" key="1">
    <source>
        <dbReference type="ARBA" id="ARBA00004651"/>
    </source>
</evidence>
<comment type="similarity">
    <text evidence="6">Belongs to the TVP38/TMEM64 family.</text>
</comment>
<organism evidence="9 11">
    <name type="scientific">Pseudogulbenkiania subflava DSM 22618</name>
    <dbReference type="NCBI Taxonomy" id="1123014"/>
    <lineage>
        <taxon>Bacteria</taxon>
        <taxon>Pseudomonadati</taxon>
        <taxon>Pseudomonadota</taxon>
        <taxon>Betaproteobacteria</taxon>
        <taxon>Neisseriales</taxon>
        <taxon>Chromobacteriaceae</taxon>
        <taxon>Pseudogulbenkiania</taxon>
    </lineage>
</organism>
<dbReference type="EMBL" id="FXAG01000024">
    <property type="protein sequence ID" value="SMF47603.1"/>
    <property type="molecule type" value="Genomic_DNA"/>
</dbReference>
<keyword evidence="5 6" id="KW-0472">Membrane</keyword>
<keyword evidence="2 6" id="KW-1003">Cell membrane</keyword>
<dbReference type="EMBL" id="FXAG01000014">
    <property type="protein sequence ID" value="SMF32521.1"/>
    <property type="molecule type" value="Genomic_DNA"/>
</dbReference>
<evidence type="ECO:0000259" key="7">
    <source>
        <dbReference type="Pfam" id="PF09335"/>
    </source>
</evidence>
<dbReference type="PANTHER" id="PTHR12677:SF59">
    <property type="entry name" value="GOLGI APPARATUS MEMBRANE PROTEIN TVP38-RELATED"/>
    <property type="match status" value="1"/>
</dbReference>
<dbReference type="InterPro" id="IPR032816">
    <property type="entry name" value="VTT_dom"/>
</dbReference>
<dbReference type="STRING" id="1123014.SAMN02745746_02025"/>
<name>A0A1Y6BYU7_9NEIS</name>
<accession>A0A1Y6BYU7</accession>
<evidence type="ECO:0000313" key="10">
    <source>
        <dbReference type="EMBL" id="SMF47603.1"/>
    </source>
</evidence>
<dbReference type="PANTHER" id="PTHR12677">
    <property type="entry name" value="GOLGI APPARATUS MEMBRANE PROTEIN TVP38-RELATED"/>
    <property type="match status" value="1"/>
</dbReference>
<evidence type="ECO:0000313" key="9">
    <source>
        <dbReference type="EMBL" id="SMF32521.1"/>
    </source>
</evidence>
<sequence length="240" mass="26412">MKPDRTTPTDHRPSSWRRLEIVAVLLAVGGCVFLVLWLVPHRLSFDFPATAQGIVRWVRSLGAWGVVGSLLLMVAHSFLPFPAEMVALANGMVYGPFWGAVITWCGAMLGAATAFGLTRRLGRPFVERWMTPGSRRELARWSQLHGATVLLACRLMPAIAFNLINYAAALAGLSWWTFLWTTALGILPLTILLAVLGDRILTIPFTGWLLMSLAVAMTGWLLIRLRARARRSTDSSNGTS</sequence>
<evidence type="ECO:0000256" key="2">
    <source>
        <dbReference type="ARBA" id="ARBA00022475"/>
    </source>
</evidence>
<dbReference type="Pfam" id="PF09335">
    <property type="entry name" value="VTT_dom"/>
    <property type="match status" value="1"/>
</dbReference>
<evidence type="ECO:0000313" key="11">
    <source>
        <dbReference type="Proteomes" id="UP000192920"/>
    </source>
</evidence>
<proteinExistence type="inferred from homology"/>
<reference evidence="9" key="2">
    <citation type="submission" date="2017-04" db="EMBL/GenBank/DDBJ databases">
        <authorList>
            <person name="Afonso C.L."/>
            <person name="Miller P.J."/>
            <person name="Scott M.A."/>
            <person name="Spackman E."/>
            <person name="Goraichik I."/>
            <person name="Dimitrov K.M."/>
            <person name="Suarez D.L."/>
            <person name="Swayne D.E."/>
        </authorList>
    </citation>
    <scope>NUCLEOTIDE SEQUENCE [LARGE SCALE GENOMIC DNA]</scope>
    <source>
        <strain evidence="9">DSM 22618</strain>
    </source>
</reference>
<evidence type="ECO:0000256" key="3">
    <source>
        <dbReference type="ARBA" id="ARBA00022692"/>
    </source>
</evidence>
<gene>
    <name evidence="8" type="ORF">SAMN02745746_02025</name>
    <name evidence="9" type="ORF">SAMN02745746_02573</name>
    <name evidence="10" type="ORF">SAMN02745746_03502</name>
</gene>
<dbReference type="InterPro" id="IPR015414">
    <property type="entry name" value="TMEM64"/>
</dbReference>
<reference evidence="11" key="1">
    <citation type="submission" date="2017-04" db="EMBL/GenBank/DDBJ databases">
        <authorList>
            <person name="Varghese N."/>
            <person name="Submissions S."/>
        </authorList>
    </citation>
    <scope>NUCLEOTIDE SEQUENCE [LARGE SCALE GENOMIC DNA]</scope>
    <source>
        <strain evidence="11">DSM 22618</strain>
    </source>
</reference>
<dbReference type="PROSITE" id="PS51257">
    <property type="entry name" value="PROKAR_LIPOPROTEIN"/>
    <property type="match status" value="1"/>
</dbReference>
<feature type="transmembrane region" description="Helical" evidence="6">
    <location>
        <begin position="144"/>
        <end position="164"/>
    </location>
</feature>
<dbReference type="GO" id="GO:0005886">
    <property type="term" value="C:plasma membrane"/>
    <property type="evidence" value="ECO:0007669"/>
    <property type="project" value="UniProtKB-SubCell"/>
</dbReference>
<comment type="subcellular location">
    <subcellularLocation>
        <location evidence="1 6">Cell membrane</location>
        <topology evidence="1 6">Multi-pass membrane protein</topology>
    </subcellularLocation>
</comment>
<evidence type="ECO:0000256" key="5">
    <source>
        <dbReference type="ARBA" id="ARBA00023136"/>
    </source>
</evidence>
<dbReference type="EMBL" id="FXAG01000009">
    <property type="protein sequence ID" value="SMF23168.1"/>
    <property type="molecule type" value="Genomic_DNA"/>
</dbReference>
<evidence type="ECO:0000313" key="8">
    <source>
        <dbReference type="EMBL" id="SMF23168.1"/>
    </source>
</evidence>
<feature type="transmembrane region" description="Helical" evidence="6">
    <location>
        <begin position="21"/>
        <end position="41"/>
    </location>
</feature>
<keyword evidence="11" id="KW-1185">Reference proteome</keyword>
<evidence type="ECO:0000256" key="4">
    <source>
        <dbReference type="ARBA" id="ARBA00022989"/>
    </source>
</evidence>
<dbReference type="RefSeq" id="WP_085276288.1">
    <property type="nucleotide sequence ID" value="NZ_FXAG01000009.1"/>
</dbReference>
<feature type="transmembrane region" description="Helical" evidence="6">
    <location>
        <begin position="93"/>
        <end position="117"/>
    </location>
</feature>
<evidence type="ECO:0000256" key="6">
    <source>
        <dbReference type="RuleBase" id="RU366058"/>
    </source>
</evidence>
<keyword evidence="3 6" id="KW-0812">Transmembrane</keyword>
<feature type="domain" description="VTT" evidence="7">
    <location>
        <begin position="81"/>
        <end position="198"/>
    </location>
</feature>
<feature type="transmembrane region" description="Helical" evidence="6">
    <location>
        <begin position="176"/>
        <end position="197"/>
    </location>
</feature>
<dbReference type="AlphaFoldDB" id="A0A1Y6BYU7"/>
<protein>
    <recommendedName>
        <fullName evidence="6">TVP38/TMEM64 family membrane protein</fullName>
    </recommendedName>
</protein>
<feature type="transmembrane region" description="Helical" evidence="6">
    <location>
        <begin position="203"/>
        <end position="223"/>
    </location>
</feature>
<dbReference type="Proteomes" id="UP000192920">
    <property type="component" value="Unassembled WGS sequence"/>
</dbReference>